<dbReference type="Proteomes" id="UP000054826">
    <property type="component" value="Unassembled WGS sequence"/>
</dbReference>
<proteinExistence type="predicted"/>
<dbReference type="AlphaFoldDB" id="A0A0V1GB05"/>
<evidence type="ECO:0000313" key="1">
    <source>
        <dbReference type="EMBL" id="KRY95340.1"/>
    </source>
</evidence>
<gene>
    <name evidence="1" type="ORF">T4C_11074</name>
</gene>
<evidence type="ECO:0000313" key="2">
    <source>
        <dbReference type="Proteomes" id="UP000054826"/>
    </source>
</evidence>
<organism evidence="1 2">
    <name type="scientific">Trichinella pseudospiralis</name>
    <name type="common">Parasitic roundworm</name>
    <dbReference type="NCBI Taxonomy" id="6337"/>
    <lineage>
        <taxon>Eukaryota</taxon>
        <taxon>Metazoa</taxon>
        <taxon>Ecdysozoa</taxon>
        <taxon>Nematoda</taxon>
        <taxon>Enoplea</taxon>
        <taxon>Dorylaimia</taxon>
        <taxon>Trichinellida</taxon>
        <taxon>Trichinellidae</taxon>
        <taxon>Trichinella</taxon>
    </lineage>
</organism>
<protein>
    <submittedName>
        <fullName evidence="1">Uncharacterized protein</fullName>
    </submittedName>
</protein>
<accession>A0A0V1GB05</accession>
<reference evidence="1 2" key="1">
    <citation type="submission" date="2015-01" db="EMBL/GenBank/DDBJ databases">
        <title>Evolution of Trichinella species and genotypes.</title>
        <authorList>
            <person name="Korhonen P.K."/>
            <person name="Edoardo P."/>
            <person name="Giuseppe L.R."/>
            <person name="Gasser R.B."/>
        </authorList>
    </citation>
    <scope>NUCLEOTIDE SEQUENCE [LARGE SCALE GENOMIC DNA]</scope>
    <source>
        <strain evidence="1">ISS176</strain>
    </source>
</reference>
<dbReference type="EMBL" id="JYDV01004518">
    <property type="protein sequence ID" value="KRY95340.1"/>
    <property type="molecule type" value="Genomic_DNA"/>
</dbReference>
<comment type="caution">
    <text evidence="1">The sequence shown here is derived from an EMBL/GenBank/DDBJ whole genome shotgun (WGS) entry which is preliminary data.</text>
</comment>
<name>A0A0V1GB05_TRIPS</name>
<sequence length="34" mass="3878">MLTKQERISTVNSRLQMIKIICGVGEDRIATNEE</sequence>